<dbReference type="NCBIfam" id="TIGR00229">
    <property type="entry name" value="sensory_box"/>
    <property type="match status" value="1"/>
</dbReference>
<feature type="domain" description="EAL" evidence="2">
    <location>
        <begin position="430"/>
        <end position="684"/>
    </location>
</feature>
<dbReference type="Pfam" id="PF00990">
    <property type="entry name" value="GGDEF"/>
    <property type="match status" value="1"/>
</dbReference>
<dbReference type="SUPFAM" id="SSF55073">
    <property type="entry name" value="Nucleotide cyclase"/>
    <property type="match status" value="1"/>
</dbReference>
<dbReference type="CDD" id="cd00130">
    <property type="entry name" value="PAS"/>
    <property type="match status" value="1"/>
</dbReference>
<dbReference type="Gene3D" id="3.30.450.20">
    <property type="entry name" value="PAS domain"/>
    <property type="match status" value="1"/>
</dbReference>
<dbReference type="Proteomes" id="UP000031623">
    <property type="component" value="Chromosome"/>
</dbReference>
<dbReference type="InterPro" id="IPR052155">
    <property type="entry name" value="Biofilm_reg_signaling"/>
</dbReference>
<evidence type="ECO:0000259" key="2">
    <source>
        <dbReference type="PROSITE" id="PS50883"/>
    </source>
</evidence>
<dbReference type="EMBL" id="AP014633">
    <property type="protein sequence ID" value="BAP58208.1"/>
    <property type="molecule type" value="Genomic_DNA"/>
</dbReference>
<dbReference type="HOGENOM" id="CLU_000445_70_20_6"/>
<dbReference type="KEGG" id="tig:THII_3911"/>
<dbReference type="Gene3D" id="3.30.70.270">
    <property type="match status" value="1"/>
</dbReference>
<proteinExistence type="predicted"/>
<dbReference type="Gene3D" id="3.40.50.2300">
    <property type="match status" value="1"/>
</dbReference>
<dbReference type="Pfam" id="PF00563">
    <property type="entry name" value="EAL"/>
    <property type="match status" value="1"/>
</dbReference>
<dbReference type="CDD" id="cd01948">
    <property type="entry name" value="EAL"/>
    <property type="match status" value="1"/>
</dbReference>
<dbReference type="STRING" id="40754.THII_3911"/>
<dbReference type="OrthoDB" id="8553030at2"/>
<dbReference type="SUPFAM" id="SSF141868">
    <property type="entry name" value="EAL domain-like"/>
    <property type="match status" value="1"/>
</dbReference>
<dbReference type="SUPFAM" id="SSF52172">
    <property type="entry name" value="CheY-like"/>
    <property type="match status" value="1"/>
</dbReference>
<evidence type="ECO:0000313" key="4">
    <source>
        <dbReference type="EMBL" id="BAP58208.1"/>
    </source>
</evidence>
<dbReference type="SUPFAM" id="SSF55785">
    <property type="entry name" value="PYP-like sensor domain (PAS domain)"/>
    <property type="match status" value="1"/>
</dbReference>
<name>A0A090AIH4_9GAMM</name>
<feature type="domain" description="PAC" evidence="1">
    <location>
        <begin position="204"/>
        <end position="256"/>
    </location>
</feature>
<dbReference type="PROSITE" id="PS50887">
    <property type="entry name" value="GGDEF"/>
    <property type="match status" value="1"/>
</dbReference>
<dbReference type="InterPro" id="IPR029787">
    <property type="entry name" value="Nucleotide_cyclase"/>
</dbReference>
<keyword evidence="5" id="KW-1185">Reference proteome</keyword>
<dbReference type="InterPro" id="IPR001633">
    <property type="entry name" value="EAL_dom"/>
</dbReference>
<dbReference type="SMART" id="SM00052">
    <property type="entry name" value="EAL"/>
    <property type="match status" value="1"/>
</dbReference>
<dbReference type="InterPro" id="IPR000014">
    <property type="entry name" value="PAS"/>
</dbReference>
<dbReference type="NCBIfam" id="TIGR00254">
    <property type="entry name" value="GGDEF"/>
    <property type="match status" value="1"/>
</dbReference>
<dbReference type="PANTHER" id="PTHR44757:SF2">
    <property type="entry name" value="BIOFILM ARCHITECTURE MAINTENANCE PROTEIN MBAA"/>
    <property type="match status" value="1"/>
</dbReference>
<dbReference type="Gene3D" id="3.20.20.450">
    <property type="entry name" value="EAL domain"/>
    <property type="match status" value="1"/>
</dbReference>
<dbReference type="CDD" id="cd01949">
    <property type="entry name" value="GGDEF"/>
    <property type="match status" value="1"/>
</dbReference>
<feature type="domain" description="GGDEF" evidence="3">
    <location>
        <begin position="289"/>
        <end position="421"/>
    </location>
</feature>
<dbReference type="InterPro" id="IPR000700">
    <property type="entry name" value="PAS-assoc_C"/>
</dbReference>
<protein>
    <submittedName>
        <fullName evidence="4">Diguanylate cyclase/phosphodiesterase</fullName>
    </submittedName>
</protein>
<dbReference type="InterPro" id="IPR035965">
    <property type="entry name" value="PAS-like_dom_sf"/>
</dbReference>
<dbReference type="SMART" id="SM00091">
    <property type="entry name" value="PAS"/>
    <property type="match status" value="1"/>
</dbReference>
<evidence type="ECO:0000259" key="3">
    <source>
        <dbReference type="PROSITE" id="PS50887"/>
    </source>
</evidence>
<sequence>MEKVRILIIEEEAQDYLNTRQLLDEQTSTLNIDWAPNYEIAVKRIKQNTYDAYLVGYHANHLTQKRFLNWLYKYTTVPTILITKTAEPIDPSHLDSYRTDFIAHDQLNWLLLERIIRYLANLLALQRRERNFQTIFDNAFQLMILLTLEGILQEINQTALKFFNVNSEMIIGSLLWEIPWIKSLPQTDTVFQLAIVQAAQGEFTHCEVKVPNAKNEMVIIDFSFTPLTNTAGETEWILMEGRDLSECRALEQQLTHTTLHDQLTGLPNRHLFLEYLDQAITAAQSNKDKHVAILFMDLDRFQLVNASLGHDMGDWLLMEIAQRLQGCLKKDTILARSGGDEFMILLDQMQDLNEATLLAATINEILASPFSLDGYEIITAASIGIAYYTGAEESTDLLRNADTAMYRAKIMGKAGYAVFNQGMYKQAVSRLQIETNLHQAIKKNNLVLLYQPQTELASEQLISTESVIRFYHPQNGLMSSVDFKPILEETGIIVSVEEWMLRMACQHLKAWLAAGLIINRIAVNLSAHQFRNKRLINMVVESIKESGLTPEYLELELTENFLLEDIDSTITTLKRFKDMGIRVTIDEFGMGYASLNNLKRLPIDSLKIDQSFIKGITFSPEDTAITVATIDMAHALGLTVIAEGVETIEQRDFLCDHGCDFAQGHLYAGPMENTAFLEWGKQYNKMVNTTVLSTGGYGQRMV</sequence>
<organism evidence="4 5">
    <name type="scientific">Thioploca ingrica</name>
    <dbReference type="NCBI Taxonomy" id="40754"/>
    <lineage>
        <taxon>Bacteria</taxon>
        <taxon>Pseudomonadati</taxon>
        <taxon>Pseudomonadota</taxon>
        <taxon>Gammaproteobacteria</taxon>
        <taxon>Thiotrichales</taxon>
        <taxon>Thiotrichaceae</taxon>
        <taxon>Thioploca</taxon>
    </lineage>
</organism>
<evidence type="ECO:0000313" key="5">
    <source>
        <dbReference type="Proteomes" id="UP000031623"/>
    </source>
</evidence>
<dbReference type="InterPro" id="IPR011006">
    <property type="entry name" value="CheY-like_superfamily"/>
</dbReference>
<accession>A0A090AIH4</accession>
<evidence type="ECO:0000259" key="1">
    <source>
        <dbReference type="PROSITE" id="PS50113"/>
    </source>
</evidence>
<dbReference type="InterPro" id="IPR035919">
    <property type="entry name" value="EAL_sf"/>
</dbReference>
<dbReference type="InterPro" id="IPR000160">
    <property type="entry name" value="GGDEF_dom"/>
</dbReference>
<dbReference type="PROSITE" id="PS50113">
    <property type="entry name" value="PAC"/>
    <property type="match status" value="1"/>
</dbReference>
<dbReference type="PROSITE" id="PS50883">
    <property type="entry name" value="EAL"/>
    <property type="match status" value="1"/>
</dbReference>
<dbReference type="InterPro" id="IPR043128">
    <property type="entry name" value="Rev_trsase/Diguanyl_cyclase"/>
</dbReference>
<reference evidence="4 5" key="1">
    <citation type="journal article" date="2014" name="ISME J.">
        <title>Ecophysiology of Thioploca ingrica as revealed by the complete genome sequence supplemented with proteomic evidence.</title>
        <authorList>
            <person name="Kojima H."/>
            <person name="Ogura Y."/>
            <person name="Yamamoto N."/>
            <person name="Togashi T."/>
            <person name="Mori H."/>
            <person name="Watanabe T."/>
            <person name="Nemoto F."/>
            <person name="Kurokawa K."/>
            <person name="Hayashi T."/>
            <person name="Fukui M."/>
        </authorList>
    </citation>
    <scope>NUCLEOTIDE SEQUENCE [LARGE SCALE GENOMIC DNA]</scope>
</reference>
<dbReference type="SMART" id="SM00267">
    <property type="entry name" value="GGDEF"/>
    <property type="match status" value="1"/>
</dbReference>
<gene>
    <name evidence="4" type="ORF">THII_3911</name>
</gene>
<dbReference type="AlphaFoldDB" id="A0A090AIH4"/>
<dbReference type="PANTHER" id="PTHR44757">
    <property type="entry name" value="DIGUANYLATE CYCLASE DGCP"/>
    <property type="match status" value="1"/>
</dbReference>